<protein>
    <submittedName>
        <fullName evidence="1">Uncharacterized protein</fullName>
    </submittedName>
</protein>
<evidence type="ECO:0000313" key="1">
    <source>
        <dbReference type="EMBL" id="KAK6763547.1"/>
    </source>
</evidence>
<proteinExistence type="predicted"/>
<comment type="caution">
    <text evidence="1">The sequence shown here is derived from an EMBL/GenBank/DDBJ whole genome shotgun (WGS) entry which is preliminary data.</text>
</comment>
<keyword evidence="2" id="KW-1185">Reference proteome</keyword>
<organism evidence="1 2">
    <name type="scientific">Necator americanus</name>
    <name type="common">Human hookworm</name>
    <dbReference type="NCBI Taxonomy" id="51031"/>
    <lineage>
        <taxon>Eukaryota</taxon>
        <taxon>Metazoa</taxon>
        <taxon>Ecdysozoa</taxon>
        <taxon>Nematoda</taxon>
        <taxon>Chromadorea</taxon>
        <taxon>Rhabditida</taxon>
        <taxon>Rhabditina</taxon>
        <taxon>Rhabditomorpha</taxon>
        <taxon>Strongyloidea</taxon>
        <taxon>Ancylostomatidae</taxon>
        <taxon>Bunostominae</taxon>
        <taxon>Necator</taxon>
    </lineage>
</organism>
<reference evidence="1 2" key="1">
    <citation type="submission" date="2023-08" db="EMBL/GenBank/DDBJ databases">
        <title>A Necator americanus chromosomal reference genome.</title>
        <authorList>
            <person name="Ilik V."/>
            <person name="Petrzelkova K.J."/>
            <person name="Pardy F."/>
            <person name="Fuh T."/>
            <person name="Niatou-Singa F.S."/>
            <person name="Gouil Q."/>
            <person name="Baker L."/>
            <person name="Ritchie M.E."/>
            <person name="Jex A.R."/>
            <person name="Gazzola D."/>
            <person name="Li H."/>
            <person name="Toshio Fujiwara R."/>
            <person name="Zhan B."/>
            <person name="Aroian R.V."/>
            <person name="Pafco B."/>
            <person name="Schwarz E.M."/>
        </authorList>
    </citation>
    <scope>NUCLEOTIDE SEQUENCE [LARGE SCALE GENOMIC DNA]</scope>
    <source>
        <strain evidence="1 2">Aroian</strain>
        <tissue evidence="1">Whole animal</tissue>
    </source>
</reference>
<evidence type="ECO:0000313" key="2">
    <source>
        <dbReference type="Proteomes" id="UP001303046"/>
    </source>
</evidence>
<name>A0ABR1ELK4_NECAM</name>
<dbReference type="Proteomes" id="UP001303046">
    <property type="component" value="Unassembled WGS sequence"/>
</dbReference>
<gene>
    <name evidence="1" type="primary">Necator_chrX.g24193</name>
    <name evidence="1" type="ORF">RB195_024028</name>
</gene>
<accession>A0ABR1ELK4</accession>
<dbReference type="EMBL" id="JAVFWL010000006">
    <property type="protein sequence ID" value="KAK6763547.1"/>
    <property type="molecule type" value="Genomic_DNA"/>
</dbReference>
<sequence length="94" mass="10301">MDELWAWHKANASQLSANAAGCCAARLTIAVASKNCETMTCLFIMSRVLPVCGRGFSGSSPIVNSYVDSLTALHVRPHAFARFEPPKRLRRHQA</sequence>